<dbReference type="Proteomes" id="UP000053557">
    <property type="component" value="Unassembled WGS sequence"/>
</dbReference>
<evidence type="ECO:0000313" key="3">
    <source>
        <dbReference type="Proteomes" id="UP000053557"/>
    </source>
</evidence>
<dbReference type="OrthoDB" id="2991348at2"/>
<sequence length="143" mass="15895">MNPSPEEPAESRKQSPEHTYSRTSGWIFILFFLAGFFPLGLKTYFTLTGEMAVIHLILGLGGLIAARSAKRTQTIYSVSAGTWLIFMGVTGKVNPFGLPIASLPLDHALHAVLGLWAFYGPLLHFPWRQALRRSHRAKTNSQE</sequence>
<name>A0A117SXY1_9BACL</name>
<organism evidence="2 3">
    <name type="scientific">Ferroacidibacillus organovorans</name>
    <dbReference type="NCBI Taxonomy" id="1765683"/>
    <lineage>
        <taxon>Bacteria</taxon>
        <taxon>Bacillati</taxon>
        <taxon>Bacillota</taxon>
        <taxon>Bacilli</taxon>
        <taxon>Bacillales</taxon>
        <taxon>Alicyclobacillaceae</taxon>
        <taxon>Ferroacidibacillus</taxon>
    </lineage>
</organism>
<evidence type="ECO:0000313" key="2">
    <source>
        <dbReference type="EMBL" id="KUO96216.1"/>
    </source>
</evidence>
<accession>A0A117SXY1</accession>
<evidence type="ECO:0008006" key="4">
    <source>
        <dbReference type="Google" id="ProtNLM"/>
    </source>
</evidence>
<feature type="transmembrane region" description="Helical" evidence="1">
    <location>
        <begin position="20"/>
        <end position="39"/>
    </location>
</feature>
<feature type="transmembrane region" description="Helical" evidence="1">
    <location>
        <begin position="78"/>
        <end position="101"/>
    </location>
</feature>
<reference evidence="2 3" key="1">
    <citation type="submission" date="2015-12" db="EMBL/GenBank/DDBJ databases">
        <title>Draft genome sequence of Acidibacillus ferrooxidans ITV001, isolated from a chalcopyrite acid mine drainage site in Brazil.</title>
        <authorList>
            <person name="Dall'Agnol H."/>
            <person name="Nancucheo I."/>
            <person name="Johnson B."/>
            <person name="Oliveira R."/>
            <person name="Leite L."/>
            <person name="Pylro V."/>
            <person name="Nunes G.L."/>
            <person name="Tzotzos G."/>
            <person name="Fernandes G.R."/>
            <person name="Dutra J."/>
            <person name="Orellana S.C."/>
            <person name="Oliveira G."/>
        </authorList>
    </citation>
    <scope>NUCLEOTIDE SEQUENCE [LARGE SCALE GENOMIC DNA]</scope>
    <source>
        <strain evidence="3">ITV01</strain>
    </source>
</reference>
<dbReference type="EMBL" id="LPVJ01000020">
    <property type="protein sequence ID" value="KUO96216.1"/>
    <property type="molecule type" value="Genomic_DNA"/>
</dbReference>
<proteinExistence type="predicted"/>
<dbReference type="RefSeq" id="WP_067714591.1">
    <property type="nucleotide sequence ID" value="NZ_LPVJ01000020.1"/>
</dbReference>
<feature type="transmembrane region" description="Helical" evidence="1">
    <location>
        <begin position="45"/>
        <end position="66"/>
    </location>
</feature>
<feature type="transmembrane region" description="Helical" evidence="1">
    <location>
        <begin position="107"/>
        <end position="127"/>
    </location>
</feature>
<keyword evidence="3" id="KW-1185">Reference proteome</keyword>
<keyword evidence="1" id="KW-1133">Transmembrane helix</keyword>
<evidence type="ECO:0000256" key="1">
    <source>
        <dbReference type="SAM" id="Phobius"/>
    </source>
</evidence>
<keyword evidence="1" id="KW-0812">Transmembrane</keyword>
<gene>
    <name evidence="2" type="ORF">ATW55_09640</name>
</gene>
<dbReference type="AlphaFoldDB" id="A0A117SXY1"/>
<protein>
    <recommendedName>
        <fullName evidence="4">DUF4383 domain-containing protein</fullName>
    </recommendedName>
</protein>
<keyword evidence="1" id="KW-0472">Membrane</keyword>
<comment type="caution">
    <text evidence="2">The sequence shown here is derived from an EMBL/GenBank/DDBJ whole genome shotgun (WGS) entry which is preliminary data.</text>
</comment>